<evidence type="ECO:0000256" key="3">
    <source>
        <dbReference type="PROSITE-ProRule" id="PRU00983"/>
    </source>
</evidence>
<evidence type="ECO:0008006" key="9">
    <source>
        <dbReference type="Google" id="ProtNLM"/>
    </source>
</evidence>
<dbReference type="Gene3D" id="2.60.40.150">
    <property type="entry name" value="C2 domain"/>
    <property type="match status" value="1"/>
</dbReference>
<dbReference type="InterPro" id="IPR046769">
    <property type="entry name" value="DOCKER_Lobe_A"/>
</dbReference>
<dbReference type="Pfam" id="PF14429">
    <property type="entry name" value="DOCK-C2"/>
    <property type="match status" value="1"/>
</dbReference>
<dbReference type="InterPro" id="IPR046773">
    <property type="entry name" value="DOCKER_Lobe_C"/>
</dbReference>
<dbReference type="FunFam" id="1.25.40.410:FF:000002">
    <property type="entry name" value="Dedicator of cytokinesis protein 7"/>
    <property type="match status" value="1"/>
</dbReference>
<dbReference type="Pfam" id="PF06920">
    <property type="entry name" value="DHR-2_Lobe_A"/>
    <property type="match status" value="1"/>
</dbReference>
<sequence>MSSAQRAFASKLTKHNSSDIRKNVANYQLLSKSDSSSVCSSSISLCDLVEPIDYEEFLAQHSTLLQKDHLRSILDFPSGDVQVKIVPRKIRTTEHVIPKEPLEVLPLYVQHCVDCFTRPWKVVEFSARHHSSSCYTRERKDKGALSPTSYQQEFEIDRDFSNLVSLEESVTSTTLYASESCTPSSRQSIASLSSVSTCTDTLTPRGSWASFDLRSSVNDPLITGVLERVPPESVDQSNESKRQEERQPALFGLYADGETEEAIEKRMPADMPIEHLGNRIHVKCLHLKLELEVEPIFASMAIYDAKEKKKLSENFYFDMNPESLRRMLVNHVPFADISTQAREAIFDITNPSNELYLVIRLEKVLQGDIKDSVEPYLKDDKDKYKDKAKSNAADYCERLGKYRMPFAWTGIYLTGIFNGDGMEKDDRESIGSASSSNSLDRKSSTSSFDQFRKRATDMGTLTRRGSLERKMEKRRSWSPDDFANSIETFRPITITVASFFKQESDKMKDEELYKFLPELKRPAALMKKHKCIPGSIKVEIAPAPEELKYALTPELAKIDPYPDDHSRPVKEILEFPSTPILNPYYAYRNLLFVSPKELNFSTRAGSARNIAVRVQLMGGEKQSDALPAIFGKSSCSEFSTEAYSAVNYHNKQPTFYDELKIELPANLKQNHHILFTLFHVSCQKKPQEVQTTVETPVGYTWLPVLKDGGHLNVGEFNLPVMVEEPPNNYSFIPPDVQLPGTKWLDNHRQVFSVTIDAVTSVHALDDYLDKFIYLCECLDMRKVPPRIGEGNMEKEFKKTLQELQSADQEQLVKNLQVILDKLIELLVTSYKIGGEALSLGQTVFETICQISDKIFFLQPDERYGRQNILSTYIQYQCKIPHPMDPKCKLASLQMPIRRPASAEEINRSTSNPDLMALTDLNSSRTVDRALSMRSDGCSPGSGVKDGLVRLLHEEIALNWVVASGSAAELSMTNSWMLFELIVKSMVEHLELTNALNSPRKSRFPHQYTDDIATLVHLVTTKVVGYNSSDQKLAQSINSSLAFFIFDLLSIMDRGFVYGLIKTYYKVIMTKSSPTPDMIQYKLDFLRIVCSHEHFVALNLPFGTPYTVLSAPCSPTPSVTSNHSQNSYISGMTGNDRALFADLSVEFRQQHFLVGLVLQELSNVLDISNTQLHGKAIRCLRNLLTSHDLDPRYSETDARARVAALYLPLLGIVMDVIPQLHTPVSQSHDRLNTIGQLDDYQGPAATVPATSTISPEVAFAISGIRRYSYVSETPKPKTVLTNDTRNLLACFLWVLKNLEPNTLVKYTMGLSPHRVHQMLQVLNICIPNFEYRGKKQPTNTSKRNTSSFRKTPDMREKLEEFIRGTGSARNDLINRRKDGRNSTDKLRWKKDQIRTQFYDSNIKNEAELEMYNYIEGSLATEVCLIILDTLEMIVQVASSSEMHHNLLGTVLKVLLHALSRNQSTLALQNLFASQRSLVFKYHNLLFDEETDNCADLCLLLLKHCGSQLPTVRSQAAASLYLLMRQNFEIGNNFARVKMQVTMSLSSLVGTSSSFSEQSLRRALKTILVYAESDTDLQETSFPEQVQDLLFNLHMILSDTVKMKEYQEDPEMLLDLMNRIAKGYQNSPDLRLTWLENMAKKHTERANHTEAAMCYVHSAALVAEYLSMLESQTHLPVGAVSFKHISPNALMESAVSDDVVSPGEDGICLGNSFTEGGLKQLLDHAASAFQAAGMYEAMNDVYKVLIPICEANRDFRKLAQIHGKLLEAFNRIAQLQGKRVFGTYFRVGFYGAKFGDLDQQEFIYKEPTLTKLPEIFSRLQNFYADRFGPDVVQIIKDSNLVEISSLDPDKAYIQITYVEPYFETYELRYRETYFERNFNIKRFIFATPFTKSGKAHGDLHEQCKRKTILTTANHFPYVKTRIQVVQRHQIVLEPIEVAIEDIQKKTAELAAATTQEPADPKILQMVLQGCIGTTVNQGPMEMALVFLSNIANGNTIPTKHQNKLRLCFKDFSKKCADALKKNRNLILSDQKDYQKELERNYQVFTERLAPLITISPAQAQGLVAVKNDLHNNNHSNPAPSGLQRAVTIGPVCAGTFRSIRALLFSITKRPSAPAISSDSPPLLEPGALVPGVPIPGPLPTSQCKSVGMNPSGSLATCTISRLVELHLYTC</sequence>
<dbReference type="InterPro" id="IPR037808">
    <property type="entry name" value="C2_Dock-C"/>
</dbReference>
<dbReference type="PROSITE" id="PS51651">
    <property type="entry name" value="DOCKER"/>
    <property type="match status" value="1"/>
</dbReference>
<dbReference type="SUPFAM" id="SSF48371">
    <property type="entry name" value="ARM repeat"/>
    <property type="match status" value="1"/>
</dbReference>
<comment type="similarity">
    <text evidence="3">Belongs to the DOCK family.</text>
</comment>
<dbReference type="GO" id="GO:0005085">
    <property type="term" value="F:guanyl-nucleotide exchange factor activity"/>
    <property type="evidence" value="ECO:0007669"/>
    <property type="project" value="UniProtKB-KW"/>
</dbReference>
<feature type="compositionally biased region" description="Polar residues" evidence="4">
    <location>
        <begin position="431"/>
        <end position="449"/>
    </location>
</feature>
<evidence type="ECO:0000259" key="6">
    <source>
        <dbReference type="PROSITE" id="PS51651"/>
    </source>
</evidence>
<dbReference type="InterPro" id="IPR046770">
    <property type="entry name" value="DOCKER_Lobe_B"/>
</dbReference>
<dbReference type="EnsemblMetazoa" id="AMEC003707-RA">
    <property type="protein sequence ID" value="AMEC003707-PA"/>
    <property type="gene ID" value="AMEC003707"/>
</dbReference>
<reference evidence="7" key="2">
    <citation type="submission" date="2020-05" db="UniProtKB">
        <authorList>
            <consortium name="EnsemblMetazoa"/>
        </authorList>
    </citation>
    <scope>IDENTIFICATION</scope>
    <source>
        <strain evidence="7">CM1001059</strain>
    </source>
</reference>
<dbReference type="InterPro" id="IPR043161">
    <property type="entry name" value="DOCK_C_lobe_A"/>
</dbReference>
<dbReference type="VEuPathDB" id="VectorBase:AMEC003707"/>
<dbReference type="Gene3D" id="1.25.40.410">
    <property type="match status" value="1"/>
</dbReference>
<dbReference type="InterPro" id="IPR043162">
    <property type="entry name" value="DOCK_C_lobe_C"/>
</dbReference>
<keyword evidence="8" id="KW-1185">Reference proteome</keyword>
<keyword evidence="1" id="KW-0597">Phosphoprotein</keyword>
<evidence type="ECO:0000259" key="5">
    <source>
        <dbReference type="PROSITE" id="PS51650"/>
    </source>
</evidence>
<dbReference type="Pfam" id="PF20422">
    <property type="entry name" value="DHR-2_Lobe_B"/>
    <property type="match status" value="1"/>
</dbReference>
<evidence type="ECO:0000256" key="2">
    <source>
        <dbReference type="ARBA" id="ARBA00022658"/>
    </source>
</evidence>
<dbReference type="STRING" id="34690.A0A182TK00"/>
<feature type="domain" description="DOCKER" evidence="6">
    <location>
        <begin position="1620"/>
        <end position="2055"/>
    </location>
</feature>
<name>A0A182TK00_9DIPT</name>
<dbReference type="InterPro" id="IPR027007">
    <property type="entry name" value="C2_DOCK-type_domain"/>
</dbReference>
<feature type="domain" description="C2 DOCK-type" evidence="5">
    <location>
        <begin position="588"/>
        <end position="758"/>
    </location>
</feature>
<dbReference type="GO" id="GO:0007264">
    <property type="term" value="P:small GTPase-mediated signal transduction"/>
    <property type="evidence" value="ECO:0007669"/>
    <property type="project" value="InterPro"/>
</dbReference>
<dbReference type="InterPro" id="IPR035892">
    <property type="entry name" value="C2_domain_sf"/>
</dbReference>
<evidence type="ECO:0000256" key="4">
    <source>
        <dbReference type="SAM" id="MobiDB-lite"/>
    </source>
</evidence>
<dbReference type="FunFam" id="1.20.58.740:FF:000002">
    <property type="entry name" value="Dedicator of cytokinesis protein 7"/>
    <property type="match status" value="1"/>
</dbReference>
<dbReference type="Gene3D" id="1.20.58.740">
    <property type="match status" value="1"/>
</dbReference>
<proteinExistence type="inferred from homology"/>
<dbReference type="Pfam" id="PF20421">
    <property type="entry name" value="DHR-2_Lobe_C"/>
    <property type="match status" value="1"/>
</dbReference>
<evidence type="ECO:0000256" key="1">
    <source>
        <dbReference type="ARBA" id="ARBA00022553"/>
    </source>
</evidence>
<dbReference type="InterPro" id="IPR016024">
    <property type="entry name" value="ARM-type_fold"/>
</dbReference>
<dbReference type="InterPro" id="IPR021816">
    <property type="entry name" value="DOCK_C/D_N"/>
</dbReference>
<dbReference type="PROSITE" id="PS51650">
    <property type="entry name" value="C2_DOCK"/>
    <property type="match status" value="1"/>
</dbReference>
<evidence type="ECO:0000313" key="7">
    <source>
        <dbReference type="EnsemblMetazoa" id="AMEC003707-PA"/>
    </source>
</evidence>
<dbReference type="CDD" id="cd08696">
    <property type="entry name" value="C2_Dock-C"/>
    <property type="match status" value="1"/>
</dbReference>
<dbReference type="CDD" id="cd11695">
    <property type="entry name" value="DHR2_DOCK_C"/>
    <property type="match status" value="1"/>
</dbReference>
<dbReference type="Pfam" id="PF11878">
    <property type="entry name" value="DOCK_C-D_N"/>
    <property type="match status" value="1"/>
</dbReference>
<dbReference type="InterPro" id="IPR027357">
    <property type="entry name" value="DOCKER_dom"/>
</dbReference>
<dbReference type="InterPro" id="IPR026791">
    <property type="entry name" value="DOCK"/>
</dbReference>
<dbReference type="PANTHER" id="PTHR23317:SF76">
    <property type="entry name" value="LD20667P"/>
    <property type="match status" value="1"/>
</dbReference>
<organism evidence="7 8">
    <name type="scientific">Anopheles melas</name>
    <dbReference type="NCBI Taxonomy" id="34690"/>
    <lineage>
        <taxon>Eukaryota</taxon>
        <taxon>Metazoa</taxon>
        <taxon>Ecdysozoa</taxon>
        <taxon>Arthropoda</taxon>
        <taxon>Hexapoda</taxon>
        <taxon>Insecta</taxon>
        <taxon>Pterygota</taxon>
        <taxon>Neoptera</taxon>
        <taxon>Endopterygota</taxon>
        <taxon>Diptera</taxon>
        <taxon>Nematocera</taxon>
        <taxon>Culicoidea</taxon>
        <taxon>Culicidae</taxon>
        <taxon>Anophelinae</taxon>
        <taxon>Anopheles</taxon>
    </lineage>
</organism>
<keyword evidence="2" id="KW-0344">Guanine-nucleotide releasing factor</keyword>
<feature type="region of interest" description="Disordered" evidence="4">
    <location>
        <begin position="425"/>
        <end position="449"/>
    </location>
</feature>
<protein>
    <recommendedName>
        <fullName evidence="9">Dedicator of cytokinesis protein 7</fullName>
    </recommendedName>
</protein>
<reference evidence="8" key="1">
    <citation type="submission" date="2014-01" db="EMBL/GenBank/DDBJ databases">
        <title>The Genome Sequence of Anopheles melas CM1001059_A (V2).</title>
        <authorList>
            <consortium name="The Broad Institute Genomics Platform"/>
            <person name="Neafsey D.E."/>
            <person name="Besansky N."/>
            <person name="Howell P."/>
            <person name="Walton C."/>
            <person name="Young S.K."/>
            <person name="Zeng Q."/>
            <person name="Gargeya S."/>
            <person name="Fitzgerald M."/>
            <person name="Haas B."/>
            <person name="Abouelleil A."/>
            <person name="Allen A.W."/>
            <person name="Alvarado L."/>
            <person name="Arachchi H.M."/>
            <person name="Berlin A.M."/>
            <person name="Chapman S.B."/>
            <person name="Gainer-Dewar J."/>
            <person name="Goldberg J."/>
            <person name="Griggs A."/>
            <person name="Gujja S."/>
            <person name="Hansen M."/>
            <person name="Howarth C."/>
            <person name="Imamovic A."/>
            <person name="Ireland A."/>
            <person name="Larimer J."/>
            <person name="McCowan C."/>
            <person name="Murphy C."/>
            <person name="Pearson M."/>
            <person name="Poon T.W."/>
            <person name="Priest M."/>
            <person name="Roberts A."/>
            <person name="Saif S."/>
            <person name="Shea T."/>
            <person name="Sisk P."/>
            <person name="Sykes S."/>
            <person name="Wortman J."/>
            <person name="Nusbaum C."/>
            <person name="Birren B."/>
        </authorList>
    </citation>
    <scope>NUCLEOTIDE SEQUENCE [LARGE SCALE GENOMIC DNA]</scope>
    <source>
        <strain evidence="8">CM1001059</strain>
    </source>
</reference>
<accession>A0A182TK00</accession>
<dbReference type="PANTHER" id="PTHR23317">
    <property type="entry name" value="DEDICATOR OF CYTOKINESIS DOCK"/>
    <property type="match status" value="1"/>
</dbReference>
<evidence type="ECO:0000313" key="8">
    <source>
        <dbReference type="Proteomes" id="UP000075902"/>
    </source>
</evidence>
<dbReference type="Proteomes" id="UP000075902">
    <property type="component" value="Unassembled WGS sequence"/>
</dbReference>